<dbReference type="FunCoup" id="A0A0J9XVL8">
    <property type="interactions" value="2432"/>
</dbReference>
<evidence type="ECO:0000256" key="3">
    <source>
        <dbReference type="ARBA" id="ARBA00020462"/>
    </source>
</evidence>
<dbReference type="OrthoDB" id="10260285at2759"/>
<dbReference type="PANTHER" id="PTHR23188">
    <property type="entry name" value="RNA POLYMERASE II-ASSOCIATED FACTOR 1 HOMOLOG"/>
    <property type="match status" value="1"/>
</dbReference>
<evidence type="ECO:0000313" key="7">
    <source>
        <dbReference type="EMBL" id="VIO99574.1"/>
    </source>
</evidence>
<feature type="compositionally biased region" description="Acidic residues" evidence="5">
    <location>
        <begin position="462"/>
        <end position="471"/>
    </location>
</feature>
<dbReference type="GO" id="GO:0000993">
    <property type="term" value="F:RNA polymerase II complex binding"/>
    <property type="evidence" value="ECO:0007669"/>
    <property type="project" value="TreeGrafter"/>
</dbReference>
<feature type="compositionally biased region" description="Basic and acidic residues" evidence="5">
    <location>
        <begin position="427"/>
        <end position="439"/>
    </location>
</feature>
<evidence type="ECO:0000256" key="5">
    <source>
        <dbReference type="SAM" id="MobiDB-lite"/>
    </source>
</evidence>
<feature type="compositionally biased region" description="Acidic residues" evidence="5">
    <location>
        <begin position="440"/>
        <end position="449"/>
    </location>
</feature>
<protein>
    <recommendedName>
        <fullName evidence="3">RNA polymerase II-associated factor 1 homolog</fullName>
    </recommendedName>
</protein>
<dbReference type="InterPro" id="IPR007133">
    <property type="entry name" value="RNA_pol_II-assoc_Paf1"/>
</dbReference>
<evidence type="ECO:0000256" key="2">
    <source>
        <dbReference type="ARBA" id="ARBA00007560"/>
    </source>
</evidence>
<feature type="compositionally biased region" description="Basic and acidic residues" evidence="5">
    <location>
        <begin position="450"/>
        <end position="461"/>
    </location>
</feature>
<reference evidence="7" key="3">
    <citation type="submission" date="2019-04" db="EMBL/GenBank/DDBJ databases">
        <authorList>
            <person name="Howe K."/>
            <person name="Paulini M."/>
            <person name="Williams G."/>
        </authorList>
    </citation>
    <scope>NUCLEOTIDE SEQUENCE [LARGE SCALE GENOMIC DNA]</scope>
    <source>
        <strain evidence="7">FR3</strain>
    </source>
</reference>
<dbReference type="Proteomes" id="UP000006672">
    <property type="component" value="Unassembled WGS sequence"/>
</dbReference>
<keyword evidence="4" id="KW-0539">Nucleus</keyword>
<evidence type="ECO:0000313" key="9">
    <source>
        <dbReference type="WBParaSite" id="Bm2949.1"/>
    </source>
</evidence>
<dbReference type="Pfam" id="PF03985">
    <property type="entry name" value="Paf1"/>
    <property type="match status" value="1"/>
</dbReference>
<comment type="similarity">
    <text evidence="2">Belongs to the PAF1 family.</text>
</comment>
<dbReference type="GeneID" id="6095489"/>
<dbReference type="GO" id="GO:0006368">
    <property type="term" value="P:transcription elongation by RNA polymerase II"/>
    <property type="evidence" value="ECO:0007669"/>
    <property type="project" value="InterPro"/>
</dbReference>
<dbReference type="EMBL" id="LN856960">
    <property type="protein sequence ID" value="CDP96654.1"/>
    <property type="molecule type" value="Genomic_DNA"/>
</dbReference>
<comment type="subcellular location">
    <subcellularLocation>
        <location evidence="1">Nucleus</location>
    </subcellularLocation>
</comment>
<evidence type="ECO:0000256" key="1">
    <source>
        <dbReference type="ARBA" id="ARBA00004123"/>
    </source>
</evidence>
<name>A0A0J9XVL8_BRUMA</name>
<reference evidence="9" key="4">
    <citation type="submission" date="2019-12" db="UniProtKB">
        <authorList>
            <consortium name="WormBaseParasite"/>
        </authorList>
    </citation>
    <scope>IDENTIFICATION</scope>
</reference>
<dbReference type="WormBase" id="Bm2949">
    <property type="protein sequence ID" value="BM32073"/>
    <property type="gene ID" value="WBGene00223210"/>
    <property type="gene designation" value="Bma-pafo-1"/>
</dbReference>
<reference evidence="6 8" key="1">
    <citation type="journal article" date="2007" name="Science">
        <title>Draft genome of the filarial nematode parasite Brugia malayi.</title>
        <authorList>
            <person name="Ghedin E."/>
            <person name="Wang S."/>
            <person name="Spiro D."/>
            <person name="Caler E."/>
            <person name="Zhao Q."/>
            <person name="Crabtree J."/>
            <person name="Allen J.E."/>
            <person name="Delcher A.L."/>
            <person name="Guiliano D.B."/>
            <person name="Miranda-Saavedra D."/>
            <person name="Angiuoli S.V."/>
            <person name="Creasy T."/>
            <person name="Amedeo P."/>
            <person name="Haas B."/>
            <person name="El-Sayed N.M."/>
            <person name="Wortman J.R."/>
            <person name="Feldblyum T."/>
            <person name="Tallon L."/>
            <person name="Schatz M."/>
            <person name="Shumway M."/>
            <person name="Koo H."/>
            <person name="Salzberg S.L."/>
            <person name="Schobel S."/>
            <person name="Pertea M."/>
            <person name="Pop M."/>
            <person name="White O."/>
            <person name="Barton G.J."/>
            <person name="Carlow C.K."/>
            <person name="Crawford M.J."/>
            <person name="Daub J."/>
            <person name="Dimmic M.W."/>
            <person name="Estes C.F."/>
            <person name="Foster J.M."/>
            <person name="Ganatra M."/>
            <person name="Gregory W.F."/>
            <person name="Johnson N.M."/>
            <person name="Jin J."/>
            <person name="Komuniecki R."/>
            <person name="Korf I."/>
            <person name="Kumar S."/>
            <person name="Laney S."/>
            <person name="Li B.W."/>
            <person name="Li W."/>
            <person name="Lindblom T.H."/>
            <person name="Lustigman S."/>
            <person name="Ma D."/>
            <person name="Maina C.V."/>
            <person name="Martin D.M."/>
            <person name="McCarter J.P."/>
            <person name="McReynolds L."/>
            <person name="Mitreva M."/>
            <person name="Nutman T.B."/>
            <person name="Parkinson J."/>
            <person name="Peregrin-Alvarez J.M."/>
            <person name="Poole C."/>
            <person name="Ren Q."/>
            <person name="Saunders L."/>
            <person name="Sluder A.E."/>
            <person name="Smith K."/>
            <person name="Stanke M."/>
            <person name="Unnasch T.R."/>
            <person name="Ware J."/>
            <person name="Wei A.D."/>
            <person name="Weil G."/>
            <person name="Williams D.J."/>
            <person name="Zhang Y."/>
            <person name="Williams S.A."/>
            <person name="Fraser-Liggett C."/>
            <person name="Slatko B."/>
            <person name="Blaxter M.L."/>
            <person name="Scott A.L."/>
        </authorList>
    </citation>
    <scope>NUCLEOTIDE SEQUENCE</scope>
    <source>
        <strain evidence="6 8">FR3</strain>
    </source>
</reference>
<gene>
    <name evidence="10" type="primary">bma-pafo-1</name>
    <name evidence="7 9" type="synonym">Bma-pafo-1</name>
    <name evidence="6 10" type="ORF">Bm2949</name>
    <name evidence="7" type="ORF">BM_BM2949</name>
    <name evidence="6" type="ORF">BM_Bm2949</name>
</gene>
<evidence type="ECO:0000313" key="8">
    <source>
        <dbReference type="Proteomes" id="UP000006672"/>
    </source>
</evidence>
<dbReference type="STRING" id="6279.A0A0J9XVL8"/>
<accession>A0A0J9XVL8</accession>
<dbReference type="RefSeq" id="XP_042938533.1">
    <property type="nucleotide sequence ID" value="XM_043082599.1"/>
</dbReference>
<dbReference type="OMA" id="YQADPMS"/>
<organism evidence="6">
    <name type="scientific">Brugia malayi</name>
    <name type="common">Filarial nematode worm</name>
    <dbReference type="NCBI Taxonomy" id="6279"/>
    <lineage>
        <taxon>Eukaryota</taxon>
        <taxon>Metazoa</taxon>
        <taxon>Ecdysozoa</taxon>
        <taxon>Nematoda</taxon>
        <taxon>Chromadorea</taxon>
        <taxon>Rhabditida</taxon>
        <taxon>Spirurina</taxon>
        <taxon>Spiruromorpha</taxon>
        <taxon>Filarioidea</taxon>
        <taxon>Onchocercidae</taxon>
        <taxon>Brugia</taxon>
    </lineage>
</organism>
<feature type="region of interest" description="Disordered" evidence="5">
    <location>
        <begin position="377"/>
        <end position="549"/>
    </location>
</feature>
<proteinExistence type="inferred from homology"/>
<feature type="compositionally biased region" description="Acidic residues" evidence="5">
    <location>
        <begin position="487"/>
        <end position="497"/>
    </location>
</feature>
<accession>A0A4E9FR00</accession>
<dbReference type="PANTHER" id="PTHR23188:SF12">
    <property type="entry name" value="RNA POLYMERASE II-ASSOCIATED FACTOR 1 HOMOLOG"/>
    <property type="match status" value="1"/>
</dbReference>
<dbReference type="WBParaSite" id="Bm2949.1">
    <property type="protein sequence ID" value="Bm2949.1"/>
    <property type="gene ID" value="WBGene00223210"/>
</dbReference>
<dbReference type="EMBL" id="CAAKNF010000195">
    <property type="protein sequence ID" value="VIO99574.1"/>
    <property type="molecule type" value="Genomic_DNA"/>
</dbReference>
<sequence>MANLDISSSSSTTGITRRHAVNGREERPIKADFLCRVKYSNALPDIPFDTKFLACPFVSLSRFTDYKSSSLEKNFKFELLCEPDCGVNIDLINPETYYVDPDSPKKHHPIDLELLEDEQANPQNLRRSLQHSKMVPWMRKTEYISSEFTRFGVSAERQETRIGYCTKKKFQTDVLYRDRASQIAAINKTFDDASKSVLNHPTKKGVTAVEELSLLPDFDNWMHPFALVVFDGDPIPQNDKVDAQTLMPQALIRGMMDEEGEQFVTYFLPSRETLDKRLKDADEGLEFDSDYVYEYQSVRDYNWLVRNKSTKGYEQDNFLFTIRDGAVYYNELETKVSLTRRKTKRIRQETKLMVRNRAYDENELNAQQERLNNLLHPYDEKDDEGSEQGSSEGSERSHEEEEEEEEKKVVNGGDNDDDENENESDDELRKDLKINKRSSDEEEKEDESASESRRSDDKNNDVDDDDDDDDGSSNVHNSNILGTGDNDNNDADDDDDDRASGKSDSSSGDDDGDNNDDDDDDDNDDNDDDDDVDDNDNNNNVSDDDDDDD</sequence>
<evidence type="ECO:0000313" key="6">
    <source>
        <dbReference type="EMBL" id="CDP96654.1"/>
    </source>
</evidence>
<feature type="compositionally biased region" description="Acidic residues" evidence="5">
    <location>
        <begin position="414"/>
        <end position="426"/>
    </location>
</feature>
<evidence type="ECO:0000256" key="4">
    <source>
        <dbReference type="ARBA" id="ARBA00023242"/>
    </source>
</evidence>
<feature type="region of interest" description="Disordered" evidence="5">
    <location>
        <begin position="1"/>
        <end position="21"/>
    </location>
</feature>
<feature type="compositionally biased region" description="Acidic residues" evidence="5">
    <location>
        <begin position="507"/>
        <end position="549"/>
    </location>
</feature>
<keyword evidence="8" id="KW-1185">Reference proteome</keyword>
<dbReference type="GO" id="GO:0016593">
    <property type="term" value="C:Cdc73/Paf1 complex"/>
    <property type="evidence" value="ECO:0007669"/>
    <property type="project" value="InterPro"/>
</dbReference>
<dbReference type="GO" id="GO:0003682">
    <property type="term" value="F:chromatin binding"/>
    <property type="evidence" value="ECO:0007669"/>
    <property type="project" value="TreeGrafter"/>
</dbReference>
<reference evidence="6" key="2">
    <citation type="submission" date="2012-12" db="EMBL/GenBank/DDBJ databases">
        <authorList>
            <person name="Gao Y.W."/>
            <person name="Fan S.T."/>
            <person name="Sun H.T."/>
            <person name="Wang Z."/>
            <person name="Gao X.L."/>
            <person name="Li Y.G."/>
            <person name="Wang T.C."/>
            <person name="Zhang K."/>
            <person name="Xu W.W."/>
            <person name="Yu Z.J."/>
            <person name="Xia X.Z."/>
        </authorList>
    </citation>
    <scope>NUCLEOTIDE SEQUENCE</scope>
    <source>
        <strain evidence="6">FR3</strain>
    </source>
</reference>
<dbReference type="AlphaFoldDB" id="A0A0J9XVL8"/>
<evidence type="ECO:0000313" key="10">
    <source>
        <dbReference type="WormBase" id="Bm2949"/>
    </source>
</evidence>